<sequence length="205" mass="21646">MDIAAQSQTRAVRGRRFPGWREIGREPFRPETWRRAGYLVLAVPVSVLCVPLAVVGGPVGRVQRALRERVLGERFGFEVRERGGATAAAVYVLAAVPLSLAGLVVTAYWWAVVALNLGYPLRPGVDPTDAWGGPALAGAWAVHGIGGIGFLLLAPWVGKGFTALQTRLAVGLLGRDGRGRGRALGFAAGVVLVCGLLSVPVVHQL</sequence>
<evidence type="ECO:0000313" key="2">
    <source>
        <dbReference type="EMBL" id="MFB9521055.1"/>
    </source>
</evidence>
<keyword evidence="3" id="KW-1185">Reference proteome</keyword>
<name>A0ABV5PCY6_STRCM</name>
<keyword evidence="1" id="KW-1133">Transmembrane helix</keyword>
<gene>
    <name evidence="2" type="ORF">ACFFTU_13955</name>
</gene>
<keyword evidence="1" id="KW-0812">Transmembrane</keyword>
<dbReference type="Proteomes" id="UP001589718">
    <property type="component" value="Unassembled WGS sequence"/>
</dbReference>
<comment type="caution">
    <text evidence="2">The sequence shown here is derived from an EMBL/GenBank/DDBJ whole genome shotgun (WGS) entry which is preliminary data.</text>
</comment>
<evidence type="ECO:0000313" key="3">
    <source>
        <dbReference type="Proteomes" id="UP001589718"/>
    </source>
</evidence>
<accession>A0ABV5PCY6</accession>
<feature type="transmembrane region" description="Helical" evidence="1">
    <location>
        <begin position="131"/>
        <end position="157"/>
    </location>
</feature>
<dbReference type="EMBL" id="JBHMCR010000006">
    <property type="protein sequence ID" value="MFB9521055.1"/>
    <property type="molecule type" value="Genomic_DNA"/>
</dbReference>
<dbReference type="RefSeq" id="WP_345223144.1">
    <property type="nucleotide sequence ID" value="NZ_BAAAXE010000013.1"/>
</dbReference>
<protein>
    <recommendedName>
        <fullName evidence="4">Yip1 domain-containing protein</fullName>
    </recommendedName>
</protein>
<organism evidence="2 3">
    <name type="scientific">Streptomyces cremeus</name>
    <dbReference type="NCBI Taxonomy" id="66881"/>
    <lineage>
        <taxon>Bacteria</taxon>
        <taxon>Bacillati</taxon>
        <taxon>Actinomycetota</taxon>
        <taxon>Actinomycetes</taxon>
        <taxon>Kitasatosporales</taxon>
        <taxon>Streptomycetaceae</taxon>
        <taxon>Streptomyces</taxon>
    </lineage>
</organism>
<proteinExistence type="predicted"/>
<keyword evidence="1" id="KW-0472">Membrane</keyword>
<feature type="transmembrane region" description="Helical" evidence="1">
    <location>
        <begin position="183"/>
        <end position="202"/>
    </location>
</feature>
<feature type="transmembrane region" description="Helical" evidence="1">
    <location>
        <begin position="88"/>
        <end position="111"/>
    </location>
</feature>
<evidence type="ECO:0008006" key="4">
    <source>
        <dbReference type="Google" id="ProtNLM"/>
    </source>
</evidence>
<feature type="transmembrane region" description="Helical" evidence="1">
    <location>
        <begin position="36"/>
        <end position="59"/>
    </location>
</feature>
<reference evidence="2 3" key="1">
    <citation type="submission" date="2024-09" db="EMBL/GenBank/DDBJ databases">
        <authorList>
            <person name="Sun Q."/>
            <person name="Mori K."/>
        </authorList>
    </citation>
    <scope>NUCLEOTIDE SEQUENCE [LARGE SCALE GENOMIC DNA]</scope>
    <source>
        <strain evidence="2 3">JCM 4362</strain>
    </source>
</reference>
<evidence type="ECO:0000256" key="1">
    <source>
        <dbReference type="SAM" id="Phobius"/>
    </source>
</evidence>